<dbReference type="InterPro" id="IPR027417">
    <property type="entry name" value="P-loop_NTPase"/>
</dbReference>
<dbReference type="GO" id="GO:0006289">
    <property type="term" value="P:nucleotide-excision repair"/>
    <property type="evidence" value="ECO:0007669"/>
    <property type="project" value="InterPro"/>
</dbReference>
<gene>
    <name evidence="4" type="ORF">LCGC14_2140600</name>
</gene>
<dbReference type="PANTHER" id="PTHR24029:SF1">
    <property type="entry name" value="TRANSCRIPTION-REPAIR-COUPLING FACTOR"/>
    <property type="match status" value="1"/>
</dbReference>
<proteinExistence type="predicted"/>
<dbReference type="GO" id="GO:0016887">
    <property type="term" value="F:ATP hydrolysis activity"/>
    <property type="evidence" value="ECO:0007669"/>
    <property type="project" value="InterPro"/>
</dbReference>
<dbReference type="Gene3D" id="3.30.2060.10">
    <property type="entry name" value="Penicillin-binding protein 1b domain"/>
    <property type="match status" value="1"/>
</dbReference>
<sequence length="422" mass="46860">LEQFEYAPGRSHFGGKGREANEHGIVFLHLVHRLFRRPEIRLAIDDGHGEHAGPLGGQFDGQMVIDDIDDLVDDLRLFCELTAERFPAWESLPSERVIHDEVFGDRVRLLKLLLGNDPPKVVVTSIQSLLQPVPDRKAMARQTRSLQTGSEIAVEELSKWLVCNGFHNTSAVELPGEFSVRGGIVDIFAPDWYDPVRVELFGDEIESIRRFEVSNQRSLATLDAVDVTILQPDFQDRAHLTDFLPGGSWFLLIEPDELEQQGRDYLQRLERPQDFHSVSAAMAQVLKFPSVVASAVAAGSFETTCQLKIESVERFSGDINKVRDELDAAGSKQEVFVVCQTEAEADRLAESAAAQALRARLEDADAELTAMSLSLEQERQAAEDTLTLLAGAQAAEEEVDHNHPVVGYLGDIDVFRHSCAPV</sequence>
<dbReference type="SUPFAM" id="SSF52540">
    <property type="entry name" value="P-loop containing nucleoside triphosphate hydrolases"/>
    <property type="match status" value="1"/>
</dbReference>
<keyword evidence="1" id="KW-0547">Nucleotide-binding</keyword>
<evidence type="ECO:0000259" key="3">
    <source>
        <dbReference type="Pfam" id="PF17757"/>
    </source>
</evidence>
<dbReference type="Pfam" id="PF17757">
    <property type="entry name" value="UvrB_inter"/>
    <property type="match status" value="1"/>
</dbReference>
<dbReference type="EMBL" id="LAZR01027065">
    <property type="protein sequence ID" value="KKL66875.1"/>
    <property type="molecule type" value="Genomic_DNA"/>
</dbReference>
<dbReference type="InterPro" id="IPR004807">
    <property type="entry name" value="UvrB"/>
</dbReference>
<comment type="caution">
    <text evidence="4">The sequence shown here is derived from an EMBL/GenBank/DDBJ whole genome shotgun (WGS) entry which is preliminary data.</text>
</comment>
<dbReference type="InterPro" id="IPR041471">
    <property type="entry name" value="UvrB_inter"/>
</dbReference>
<dbReference type="AlphaFoldDB" id="A0A0F9GBM9"/>
<keyword evidence="2" id="KW-0067">ATP-binding</keyword>
<accession>A0A0F9GBM9</accession>
<feature type="non-terminal residue" evidence="4">
    <location>
        <position position="1"/>
    </location>
</feature>
<protein>
    <recommendedName>
        <fullName evidence="3">UvrB interaction domain-containing protein</fullName>
    </recommendedName>
</protein>
<reference evidence="4" key="1">
    <citation type="journal article" date="2015" name="Nature">
        <title>Complex archaea that bridge the gap between prokaryotes and eukaryotes.</title>
        <authorList>
            <person name="Spang A."/>
            <person name="Saw J.H."/>
            <person name="Jorgensen S.L."/>
            <person name="Zaremba-Niedzwiedzka K."/>
            <person name="Martijn J."/>
            <person name="Lind A.E."/>
            <person name="van Eijk R."/>
            <person name="Schleper C."/>
            <person name="Guy L."/>
            <person name="Ettema T.J."/>
        </authorList>
    </citation>
    <scope>NUCLEOTIDE SEQUENCE</scope>
</reference>
<dbReference type="GO" id="GO:0005524">
    <property type="term" value="F:ATP binding"/>
    <property type="evidence" value="ECO:0007669"/>
    <property type="project" value="UniProtKB-KW"/>
</dbReference>
<dbReference type="GO" id="GO:0009380">
    <property type="term" value="C:excinuclease repair complex"/>
    <property type="evidence" value="ECO:0007669"/>
    <property type="project" value="InterPro"/>
</dbReference>
<dbReference type="PANTHER" id="PTHR24029">
    <property type="entry name" value="UVRABC SYSTEM PROTEIN B"/>
    <property type="match status" value="1"/>
</dbReference>
<organism evidence="4">
    <name type="scientific">marine sediment metagenome</name>
    <dbReference type="NCBI Taxonomy" id="412755"/>
    <lineage>
        <taxon>unclassified sequences</taxon>
        <taxon>metagenomes</taxon>
        <taxon>ecological metagenomes</taxon>
    </lineage>
</organism>
<evidence type="ECO:0000313" key="4">
    <source>
        <dbReference type="EMBL" id="KKL66875.1"/>
    </source>
</evidence>
<evidence type="ECO:0000256" key="1">
    <source>
        <dbReference type="ARBA" id="ARBA00022741"/>
    </source>
</evidence>
<name>A0A0F9GBM9_9ZZZZ</name>
<feature type="domain" description="UvrB interaction" evidence="3">
    <location>
        <begin position="145"/>
        <end position="227"/>
    </location>
</feature>
<evidence type="ECO:0000256" key="2">
    <source>
        <dbReference type="ARBA" id="ARBA00022840"/>
    </source>
</evidence>
<dbReference type="GO" id="GO:0003677">
    <property type="term" value="F:DNA binding"/>
    <property type="evidence" value="ECO:0007669"/>
    <property type="project" value="InterPro"/>
</dbReference>